<comment type="caution">
    <text evidence="3">The sequence shown here is derived from an EMBL/GenBank/DDBJ whole genome shotgun (WGS) entry which is preliminary data.</text>
</comment>
<feature type="domain" description="GEVED" evidence="2">
    <location>
        <begin position="1719"/>
        <end position="1824"/>
    </location>
</feature>
<evidence type="ECO:0000256" key="1">
    <source>
        <dbReference type="SAM" id="MobiDB-lite"/>
    </source>
</evidence>
<feature type="compositionally biased region" description="Low complexity" evidence="1">
    <location>
        <begin position="495"/>
        <end position="504"/>
    </location>
</feature>
<sequence length="2759" mass="291755">MKLKSTYYDVRKYTSRSAWIILMAFSSLTAVKSQNLLTESFNYVSGTLLTNANWLQLAAGTPAIAVSNGNLSRAGTIANDFGNKVTLTKNGEDVYRNFTATTINAATPAVYASAVVNVSAAQATGDYFISLNDIARLYIRSNGTGFSFGVMRSSGTVAYESTVRPFNTNIRVVLKYEQIAGAANDMVKLYVDPPSGNEPSTADISHTGTATDMTSVSYITLVQGTAANAPTLEVDGITVGTRWASVTSAIYDYGDVPSSYDFTKDGVYAPAAHSPVPNFLLGSVLPDSELTPSSVSFGADNNGANGDGVDEDAINIASNQIRKGIPYTLNVPVSNPSGTKYVYGWIDFNNNGKFEAGEFATVAFSATGNSTQVLTWLPTQTSAIAAGATKLYMRLRISDRILQDFTTAASGGAVIDERSIGNGAVSTGNAADNGIIAGGEVEDYQIQVTNTFDYGDVPSSFENDKDGNPLPALHAPLSGFTMGTLLDTESSPGSAATGADNNGTNGDGVDEDGLSGLMTITKGIGYTLDVSVNNPTTTTKYLYGWIDFNNDGKFQVGEISDVVPTITTTGATIQKLSWSTTKTLTIAPGAAKLYVRVRLSDRSLIDYNSGVNAALIDERSIGNGASSNTVAANEPTVAFGEVEDYQIGVTVNFDYGDVPASFELNNSDTPLPALHTQLPGYSIGSLIDIEFVPGSVVSPSENNMAGDNAIGQIDEDGITEKGSVSRGIVYTLNVPVNIPSTLPGTSYLYGWLDLNGDGRFQANEMTSTSASGIGLNSMVLSWSAAQTAIIANGTSKIYLRLRLSHLNLIDATTTTKVDERSIGNGAVTTADAANNPLALYGEVEDYQLSVDLFDFGDAPAGYELNNSNVPYPARQIASSSYLIGKTVDNELNAQSVSAGADNNNANGDGADEDGFDVSTIVRGAPYNFFTSVRANTASNIIAWIDFNNNGRFEANEAAYPTSTATTNGYQAVGVGENLMNFWFRSSQTSQISAGVTNLYVRIRLTQTAGSDNISTTGVDERSIGDGGNTGIYASPALGEVEDYRFSVGASQYDFGDAPESYEMDKDGTNKPANFKPARNFSTSNLYLGSFYDHETAPSSVSMGSDNNNANGDGTDEDGISSALYMKPGAENIYSIEVKNYTGADATLLTWIDFNNNRRFEAGEVYSYTAIPGAYMVQVPFTAVQTAAIAANTEKIYMRVRLIQAEGGVAIGDNISSTNVDERAIGDGLQTGAYGMVALGEVEDYQLTVVRDYGDIPVSYENGNPAFQTNSPNPDLYLGASVDYELINAAVANGADNNGTNGDGADEDALSVPGTVTSGTPFTISIPVSTAISGTKYLYGWIDFNGDGIFNGNEVATTNVFATPGTISNFTLTWSNTTASTGVLAAGKTYVRFRLSDVVSNNTNNANAALIDTRSFGSNNGSGEVEDYRFNVVSNIFDYGDAPDGYSRNQSGVNIFPRQAISSVLRLGETVDIESTASSVAPNADNNGNNGDGSDEDGITTLMPVYKGTAYYSTVNVFNNTNSPTTLYGWVDFNNNGYFELSELASVVVPNSSVQQTAKLSWSSAVSNTIPAGTNGLYMRLRISESTIMGDNGSVTLDERSVGDGINTGIYGTPYGGEIEDYRLAVATAYDYGDVSNTYDTGRARVLAPARQAVSSGLYIGNNPADYEVNKQIQAGTALGDDNTGKDDEDGVELSPIYGNGGYGYSVRVQVTNNTGVSGNLYGWIDFNNSGSFEAGEAAAIIAVPNGTNNGFVNLNWTNAQSAISGSPSKLYMRLRLSEGILTDFTTGASGSLVDERALADGLNTGEYAAVPVIYNGEVEDHTIQVTNQADFGDVPVYYEENFIGASVPARHLSSADLMIGNTVDIETNVHSVSAGADNNGTNGDGLDEDGIALPLPTLYSGAEYSTLINLKNTLTTSATLHAWIDMNGNGSFSSDEYTFVAIPANSGNYITKLTWPLANYTATGNTTYMRVRLTNGALSDNTATTSVDERSIGDGTSTGAYSVPLTGEVEDYVLPVAPPAVEEPCTNEDNRLGLIDPIQALFHATIAKLANGSFVVFGNSANGSGVNQPIPIKVESGSNGFNFAGVPLMVTGASYQNSNSYGGVTYGAHQYMLLSSAGLYVWGAPGMVFSNFNGAMTQVALPSGVGAANIKMFDAGRNSAIGSLMLLTKLGEVWVYSNTVGHAVQGDGNIMTPGWHQVMTDANTPLTGMKDIRTAGGAALATDGNNFYTWGSNVFLGDGLPAANKNFATRMTAPSGIVLPVKQQDINNDISAAYYLRDSEGNAFVMGNNAVGQLGLGHTNNATTWRPVNIMNEEPEAIGDQTDVTKSIGKVIWISANNHDSYGALFSVITDKNRIYSSGDNDGSKKGVVNPTSAYTLTAATKDNGSQIVPGKMIYVETGGHISISVKDRNDRYGYVGHTIEGSDGCSGCTNSPVEYNFTGPPSVGPVCGNTAFDYGDLDNNYNLGDKASHEIKYSQANNPLKLGNFAADSDDGPQFTITGSGNDALGDDNDGDGGIDDEDAFTGTLPVKTMGTTYSLDIPVTNDTGKTAYLYGFIDWNHNGVFESAEAVTQSVTSSTSQQTITLSWVDNSTIVCGMVITRSFVRLRLTTSNFSDNPATSVDERSYLAAPDGEVEDYYVDWGTEPCIGYCYRPGAIATPEKPALISKVGITSLNRAQAQADNWPAVRKGAWLVIEAKTKGFVPNRLAFDVLGNPIGILPANFVEGMMVYDITNKCLKMYTSKDDGVTFGWHCISTQTCPD</sequence>
<accession>A0ABT9SS77</accession>
<dbReference type="SUPFAM" id="SSF50985">
    <property type="entry name" value="RCC1/BLIP-II"/>
    <property type="match status" value="1"/>
</dbReference>
<protein>
    <recommendedName>
        <fullName evidence="2">GEVED domain-containing protein</fullName>
    </recommendedName>
</protein>
<dbReference type="InterPro" id="IPR009091">
    <property type="entry name" value="RCC1/BLIP-II"/>
</dbReference>
<organism evidence="3 4">
    <name type="scientific">Chryseobacterium lathyri</name>
    <dbReference type="NCBI Taxonomy" id="395933"/>
    <lineage>
        <taxon>Bacteria</taxon>
        <taxon>Pseudomonadati</taxon>
        <taxon>Bacteroidota</taxon>
        <taxon>Flavobacteriia</taxon>
        <taxon>Flavobacteriales</taxon>
        <taxon>Weeksellaceae</taxon>
        <taxon>Chryseobacterium group</taxon>
        <taxon>Chryseobacterium</taxon>
    </lineage>
</organism>
<evidence type="ECO:0000313" key="3">
    <source>
        <dbReference type="EMBL" id="MDP9962287.1"/>
    </source>
</evidence>
<feature type="domain" description="GEVED" evidence="2">
    <location>
        <begin position="341"/>
        <end position="447"/>
    </location>
</feature>
<feature type="domain" description="GEVED" evidence="2">
    <location>
        <begin position="541"/>
        <end position="647"/>
    </location>
</feature>
<keyword evidence="4" id="KW-1185">Reference proteome</keyword>
<dbReference type="Gene3D" id="2.130.10.30">
    <property type="entry name" value="Regulator of chromosome condensation 1/beta-lactamase-inhibitor protein II"/>
    <property type="match status" value="1"/>
</dbReference>
<gene>
    <name evidence="3" type="ORF">J2T04_004215</name>
</gene>
<dbReference type="Proteomes" id="UP001235513">
    <property type="component" value="Unassembled WGS sequence"/>
</dbReference>
<feature type="domain" description="GEVED" evidence="2">
    <location>
        <begin position="2550"/>
        <end position="2638"/>
    </location>
</feature>
<dbReference type="RefSeq" id="WP_306846724.1">
    <property type="nucleotide sequence ID" value="NZ_JAUSRL010000014.1"/>
</dbReference>
<feature type="domain" description="GEVED" evidence="2">
    <location>
        <begin position="747"/>
        <end position="848"/>
    </location>
</feature>
<dbReference type="InterPro" id="IPR045474">
    <property type="entry name" value="GEVED"/>
</dbReference>
<feature type="region of interest" description="Disordered" evidence="1">
    <location>
        <begin position="1475"/>
        <end position="1498"/>
    </location>
</feature>
<feature type="domain" description="GEVED" evidence="2">
    <location>
        <begin position="1920"/>
        <end position="2014"/>
    </location>
</feature>
<name>A0ABT9SS77_9FLAO</name>
<feature type="domain" description="GEVED" evidence="2">
    <location>
        <begin position="940"/>
        <end position="1045"/>
    </location>
</feature>
<feature type="domain" description="GEVED" evidence="2">
    <location>
        <begin position="1526"/>
        <end position="1623"/>
    </location>
</feature>
<proteinExistence type="predicted"/>
<dbReference type="Pfam" id="PF20009">
    <property type="entry name" value="GEVED"/>
    <property type="match status" value="10"/>
</dbReference>
<feature type="domain" description="GEVED" evidence="2">
    <location>
        <begin position="1336"/>
        <end position="1430"/>
    </location>
</feature>
<dbReference type="EMBL" id="JAUSRL010000014">
    <property type="protein sequence ID" value="MDP9962287.1"/>
    <property type="molecule type" value="Genomic_DNA"/>
</dbReference>
<feature type="domain" description="GEVED" evidence="2">
    <location>
        <begin position="1149"/>
        <end position="1247"/>
    </location>
</feature>
<evidence type="ECO:0000313" key="4">
    <source>
        <dbReference type="Proteomes" id="UP001235513"/>
    </source>
</evidence>
<evidence type="ECO:0000259" key="2">
    <source>
        <dbReference type="Pfam" id="PF20009"/>
    </source>
</evidence>
<reference evidence="3 4" key="1">
    <citation type="submission" date="2023-07" db="EMBL/GenBank/DDBJ databases">
        <title>Sorghum-associated microbial communities from plants grown in Nebraska, USA.</title>
        <authorList>
            <person name="Schachtman D."/>
        </authorList>
    </citation>
    <scope>NUCLEOTIDE SEQUENCE [LARGE SCALE GENOMIC DNA]</scope>
    <source>
        <strain evidence="3 4">CC351</strain>
    </source>
</reference>
<feature type="region of interest" description="Disordered" evidence="1">
    <location>
        <begin position="484"/>
        <end position="510"/>
    </location>
</feature>